<dbReference type="AlphaFoldDB" id="A0A3L9YHZ8"/>
<reference evidence="3 4" key="1">
    <citation type="submission" date="2018-10" db="EMBL/GenBank/DDBJ databases">
        <title>Genomic Encyclopedia of Archaeal and Bacterial Type Strains, Phase II (KMG-II): from individual species to whole genera.</title>
        <authorList>
            <person name="Goeker M."/>
        </authorList>
    </citation>
    <scope>NUCLEOTIDE SEQUENCE [LARGE SCALE GENOMIC DNA]</scope>
    <source>
        <strain evidence="3 4">DSM 23424</strain>
    </source>
</reference>
<name>A0A3L9YHZ8_9FLAO</name>
<feature type="signal peptide" evidence="1">
    <location>
        <begin position="1"/>
        <end position="19"/>
    </location>
</feature>
<sequence length="392" mass="42438">MKKIGILVLILVTAFCYNACKTEDDVVFVAQDASGINFTNNFSSEYILTPATAGNLGERFTWDDADFGQPTNVSYELQKSNSSDFSDFTIINTSTGNELSITIGDMLGYAGTLGLDADPATPEPNSGSIFVRLMASLGTNGGNGVFSEVKELILVLPEAVGNEINCDLDQLWLVGAGVPFAGWGWETPNKISCTGNGVYSGNITFSNEGDANFRFFTVETDWGSGRNYTFYVDEGYTIDSNFEDALDGDNNFKFVGDSGLHYLEVDTINKTITLGEPQALGDCELEQLWIVGAGVPDAGWGWDSPVQTMCDGEGVYSGFVNFTSDGDANFRFFTVETDWGSGRNFPYYADAGYTIDAVFENAGDGDNNFKFVGTTGAYYLTVDDINKIISVE</sequence>
<dbReference type="EMBL" id="REFC01000013">
    <property type="protein sequence ID" value="RMA58829.1"/>
    <property type="molecule type" value="Genomic_DNA"/>
</dbReference>
<feature type="domain" description="SusE outer membrane protein" evidence="2">
    <location>
        <begin position="24"/>
        <end position="117"/>
    </location>
</feature>
<organism evidence="3 4">
    <name type="scientific">Ulvibacter antarcticus</name>
    <dbReference type="NCBI Taxonomy" id="442714"/>
    <lineage>
        <taxon>Bacteria</taxon>
        <taxon>Pseudomonadati</taxon>
        <taxon>Bacteroidota</taxon>
        <taxon>Flavobacteriia</taxon>
        <taxon>Flavobacteriales</taxon>
        <taxon>Flavobacteriaceae</taxon>
        <taxon>Ulvibacter</taxon>
    </lineage>
</organism>
<comment type="caution">
    <text evidence="3">The sequence shown here is derived from an EMBL/GenBank/DDBJ whole genome shotgun (WGS) entry which is preliminary data.</text>
</comment>
<dbReference type="Proteomes" id="UP000271339">
    <property type="component" value="Unassembled WGS sequence"/>
</dbReference>
<keyword evidence="1" id="KW-0732">Signal</keyword>
<proteinExistence type="predicted"/>
<dbReference type="InterPro" id="IPR025970">
    <property type="entry name" value="SusE"/>
</dbReference>
<feature type="chain" id="PRO_5018045582" evidence="1">
    <location>
        <begin position="20"/>
        <end position="392"/>
    </location>
</feature>
<evidence type="ECO:0000259" key="2">
    <source>
        <dbReference type="Pfam" id="PF14292"/>
    </source>
</evidence>
<dbReference type="OrthoDB" id="975117at2"/>
<accession>A0A3L9YHZ8</accession>
<gene>
    <name evidence="3" type="ORF">BXY75_2208</name>
</gene>
<dbReference type="RefSeq" id="WP_121907767.1">
    <property type="nucleotide sequence ID" value="NZ_REFC01000013.1"/>
</dbReference>
<protein>
    <submittedName>
        <fullName evidence="3">SusE-like outer membrane protein</fullName>
    </submittedName>
</protein>
<evidence type="ECO:0000256" key="1">
    <source>
        <dbReference type="SAM" id="SignalP"/>
    </source>
</evidence>
<keyword evidence="4" id="KW-1185">Reference proteome</keyword>
<dbReference type="Pfam" id="PF14292">
    <property type="entry name" value="SusE"/>
    <property type="match status" value="1"/>
</dbReference>
<evidence type="ECO:0000313" key="4">
    <source>
        <dbReference type="Proteomes" id="UP000271339"/>
    </source>
</evidence>
<evidence type="ECO:0000313" key="3">
    <source>
        <dbReference type="EMBL" id="RMA58829.1"/>
    </source>
</evidence>